<dbReference type="AlphaFoldDB" id="A0A1S1QMS2"/>
<evidence type="ECO:0008006" key="5">
    <source>
        <dbReference type="Google" id="ProtNLM"/>
    </source>
</evidence>
<feature type="region of interest" description="Disordered" evidence="1">
    <location>
        <begin position="63"/>
        <end position="139"/>
    </location>
</feature>
<evidence type="ECO:0000256" key="2">
    <source>
        <dbReference type="SAM" id="SignalP"/>
    </source>
</evidence>
<accession>A0A1S1QMS2</accession>
<reference evidence="4" key="1">
    <citation type="submission" date="2016-07" db="EMBL/GenBank/DDBJ databases">
        <title>Sequence Frankia sp. strain CcI1.17.</title>
        <authorList>
            <person name="Ghodhbane-Gtari F."/>
            <person name="Swanson E."/>
            <person name="Gueddou A."/>
            <person name="Morris K."/>
            <person name="Hezbri K."/>
            <person name="Ktari A."/>
            <person name="Nouioui I."/>
            <person name="Abebe-Akele F."/>
            <person name="Simpson S."/>
            <person name="Thomas K."/>
            <person name="Gtari M."/>
            <person name="Tisa L.S."/>
            <person name="Hurst S."/>
        </authorList>
    </citation>
    <scope>NUCLEOTIDE SEQUENCE [LARGE SCALE GENOMIC DNA]</scope>
    <source>
        <strain evidence="4">Cc1.17</strain>
    </source>
</reference>
<organism evidence="3 4">
    <name type="scientific">Parafrankia colletiae</name>
    <dbReference type="NCBI Taxonomy" id="573497"/>
    <lineage>
        <taxon>Bacteria</taxon>
        <taxon>Bacillati</taxon>
        <taxon>Actinomycetota</taxon>
        <taxon>Actinomycetes</taxon>
        <taxon>Frankiales</taxon>
        <taxon>Frankiaceae</taxon>
        <taxon>Parafrankia</taxon>
    </lineage>
</organism>
<keyword evidence="4" id="KW-1185">Reference proteome</keyword>
<keyword evidence="2" id="KW-0732">Signal</keyword>
<dbReference type="Proteomes" id="UP000179627">
    <property type="component" value="Unassembled WGS sequence"/>
</dbReference>
<gene>
    <name evidence="3" type="ORF">CC117_21295</name>
</gene>
<proteinExistence type="predicted"/>
<evidence type="ECO:0000313" key="4">
    <source>
        <dbReference type="Proteomes" id="UP000179627"/>
    </source>
</evidence>
<evidence type="ECO:0000313" key="3">
    <source>
        <dbReference type="EMBL" id="OHV34555.1"/>
    </source>
</evidence>
<feature type="compositionally biased region" description="Polar residues" evidence="1">
    <location>
        <begin position="116"/>
        <end position="127"/>
    </location>
</feature>
<feature type="signal peptide" evidence="2">
    <location>
        <begin position="1"/>
        <end position="29"/>
    </location>
</feature>
<dbReference type="RefSeq" id="WP_071086222.1">
    <property type="nucleotide sequence ID" value="NZ_MBLM01000127.1"/>
</dbReference>
<dbReference type="EMBL" id="MBLM01000127">
    <property type="protein sequence ID" value="OHV34555.1"/>
    <property type="molecule type" value="Genomic_DNA"/>
</dbReference>
<feature type="chain" id="PRO_5010265794" description="Secreted protein" evidence="2">
    <location>
        <begin position="30"/>
        <end position="139"/>
    </location>
</feature>
<comment type="caution">
    <text evidence="3">The sequence shown here is derived from an EMBL/GenBank/DDBJ whole genome shotgun (WGS) entry which is preliminary data.</text>
</comment>
<sequence length="139" mass="14135">MRTSRLAGLGLAFALTAGTVGIAAAPANAALPPEDRAGDASLAALVEWLETHELQDWLNFLALTNPPAPTGASHNPPPKPTNSGTRETGATHAPPPKPTNQGASQTGATHAPPSKPSNQGSAPNGASHNPPPRLLNRGW</sequence>
<evidence type="ECO:0000256" key="1">
    <source>
        <dbReference type="SAM" id="MobiDB-lite"/>
    </source>
</evidence>
<feature type="compositionally biased region" description="Polar residues" evidence="1">
    <location>
        <begin position="99"/>
        <end position="108"/>
    </location>
</feature>
<protein>
    <recommendedName>
        <fullName evidence="5">Secreted protein</fullName>
    </recommendedName>
</protein>
<name>A0A1S1QMS2_9ACTN</name>